<proteinExistence type="predicted"/>
<keyword evidence="5" id="KW-0276">Fatty acid metabolism</keyword>
<organism evidence="12 13">
    <name type="scientific">Pycnococcus provasolii</name>
    <dbReference type="NCBI Taxonomy" id="41880"/>
    <lineage>
        <taxon>Eukaryota</taxon>
        <taxon>Viridiplantae</taxon>
        <taxon>Chlorophyta</taxon>
        <taxon>Pseudoscourfieldiophyceae</taxon>
        <taxon>Pseudoscourfieldiales</taxon>
        <taxon>Pycnococcaceae</taxon>
        <taxon>Pycnococcus</taxon>
    </lineage>
</organism>
<keyword evidence="7" id="KW-0443">Lipid metabolism</keyword>
<dbReference type="GO" id="GO:0019367">
    <property type="term" value="P:fatty acid elongation, saturated fatty acid"/>
    <property type="evidence" value="ECO:0007669"/>
    <property type="project" value="TreeGrafter"/>
</dbReference>
<dbReference type="Proteomes" id="UP000660262">
    <property type="component" value="Unassembled WGS sequence"/>
</dbReference>
<feature type="transmembrane region" description="Helical" evidence="11">
    <location>
        <begin position="185"/>
        <end position="204"/>
    </location>
</feature>
<evidence type="ECO:0000256" key="4">
    <source>
        <dbReference type="ARBA" id="ARBA00022692"/>
    </source>
</evidence>
<evidence type="ECO:0008006" key="14">
    <source>
        <dbReference type="Google" id="ProtNLM"/>
    </source>
</evidence>
<dbReference type="GO" id="GO:0005789">
    <property type="term" value="C:endoplasmic reticulum membrane"/>
    <property type="evidence" value="ECO:0007669"/>
    <property type="project" value="TreeGrafter"/>
</dbReference>
<evidence type="ECO:0000313" key="13">
    <source>
        <dbReference type="Proteomes" id="UP000660262"/>
    </source>
</evidence>
<dbReference type="GO" id="GO:0030148">
    <property type="term" value="P:sphingolipid biosynthetic process"/>
    <property type="evidence" value="ECO:0007669"/>
    <property type="project" value="TreeGrafter"/>
</dbReference>
<comment type="subcellular location">
    <subcellularLocation>
        <location evidence="1">Membrane</location>
        <topology evidence="1">Multi-pass membrane protein</topology>
    </subcellularLocation>
</comment>
<dbReference type="AlphaFoldDB" id="A0A830H6G9"/>
<evidence type="ECO:0000256" key="8">
    <source>
        <dbReference type="ARBA" id="ARBA00023136"/>
    </source>
</evidence>
<feature type="transmembrane region" description="Helical" evidence="11">
    <location>
        <begin position="241"/>
        <end position="263"/>
    </location>
</feature>
<keyword evidence="4 11" id="KW-0812">Transmembrane</keyword>
<keyword evidence="2" id="KW-0444">Lipid biosynthesis</keyword>
<dbReference type="GO" id="GO:0042761">
    <property type="term" value="P:very long-chain fatty acid biosynthetic process"/>
    <property type="evidence" value="ECO:0007669"/>
    <property type="project" value="TreeGrafter"/>
</dbReference>
<evidence type="ECO:0000256" key="11">
    <source>
        <dbReference type="SAM" id="Phobius"/>
    </source>
</evidence>
<evidence type="ECO:0000256" key="7">
    <source>
        <dbReference type="ARBA" id="ARBA00023098"/>
    </source>
</evidence>
<evidence type="ECO:0000256" key="10">
    <source>
        <dbReference type="SAM" id="MobiDB-lite"/>
    </source>
</evidence>
<dbReference type="GO" id="GO:0009922">
    <property type="term" value="F:fatty acid elongase activity"/>
    <property type="evidence" value="ECO:0007669"/>
    <property type="project" value="InterPro"/>
</dbReference>
<feature type="transmembrane region" description="Helical" evidence="11">
    <location>
        <begin position="65"/>
        <end position="87"/>
    </location>
</feature>
<keyword evidence="6 11" id="KW-1133">Transmembrane helix</keyword>
<dbReference type="EMBL" id="BNJQ01000001">
    <property type="protein sequence ID" value="GHP01311.1"/>
    <property type="molecule type" value="Genomic_DNA"/>
</dbReference>
<dbReference type="PANTHER" id="PTHR11157:SF126">
    <property type="entry name" value="ELONGATION OF VERY LONG CHAIN FATTY ACIDS PROTEIN"/>
    <property type="match status" value="1"/>
</dbReference>
<dbReference type="OrthoDB" id="434092at2759"/>
<evidence type="ECO:0000256" key="5">
    <source>
        <dbReference type="ARBA" id="ARBA00022832"/>
    </source>
</evidence>
<evidence type="ECO:0000313" key="12">
    <source>
        <dbReference type="EMBL" id="GHP01311.1"/>
    </source>
</evidence>
<keyword evidence="3" id="KW-0808">Transferase</keyword>
<keyword evidence="9" id="KW-0275">Fatty acid biosynthesis</keyword>
<accession>A0A830H6G9</accession>
<evidence type="ECO:0000256" key="2">
    <source>
        <dbReference type="ARBA" id="ARBA00022516"/>
    </source>
</evidence>
<feature type="transmembrane region" description="Helical" evidence="11">
    <location>
        <begin position="269"/>
        <end position="291"/>
    </location>
</feature>
<evidence type="ECO:0000256" key="9">
    <source>
        <dbReference type="ARBA" id="ARBA00023160"/>
    </source>
</evidence>
<dbReference type="PANTHER" id="PTHR11157">
    <property type="entry name" value="FATTY ACID ACYL TRANSFERASE-RELATED"/>
    <property type="match status" value="1"/>
</dbReference>
<dbReference type="InterPro" id="IPR002076">
    <property type="entry name" value="ELO_fam"/>
</dbReference>
<feature type="transmembrane region" description="Helical" evidence="11">
    <location>
        <begin position="210"/>
        <end position="229"/>
    </location>
</feature>
<keyword evidence="8 11" id="KW-0472">Membrane</keyword>
<comment type="caution">
    <text evidence="12">The sequence shown here is derived from an EMBL/GenBank/DDBJ whole genome shotgun (WGS) entry which is preliminary data.</text>
</comment>
<feature type="region of interest" description="Disordered" evidence="10">
    <location>
        <begin position="1"/>
        <end position="21"/>
    </location>
</feature>
<reference evidence="12" key="1">
    <citation type="submission" date="2020-10" db="EMBL/GenBank/DDBJ databases">
        <title>Unveiling of a novel bifunctional photoreceptor, Dualchrome1, isolated from a cosmopolitan green alga.</title>
        <authorList>
            <person name="Suzuki S."/>
            <person name="Kawachi M."/>
        </authorList>
    </citation>
    <scope>NUCLEOTIDE SEQUENCE</scope>
    <source>
        <strain evidence="12">NIES 2893</strain>
    </source>
</reference>
<evidence type="ECO:0000256" key="1">
    <source>
        <dbReference type="ARBA" id="ARBA00004141"/>
    </source>
</evidence>
<feature type="transmembrane region" description="Helical" evidence="11">
    <location>
        <begin position="21"/>
        <end position="45"/>
    </location>
</feature>
<dbReference type="GO" id="GO:0034625">
    <property type="term" value="P:fatty acid elongation, monounsaturated fatty acid"/>
    <property type="evidence" value="ECO:0007669"/>
    <property type="project" value="TreeGrafter"/>
</dbReference>
<feature type="compositionally biased region" description="Low complexity" evidence="10">
    <location>
        <begin position="8"/>
        <end position="21"/>
    </location>
</feature>
<protein>
    <recommendedName>
        <fullName evidence="14">Very-long-chain 3-oxoacyl-CoA synthase</fullName>
    </recommendedName>
</protein>
<keyword evidence="13" id="KW-1185">Reference proteome</keyword>
<name>A0A830H6G9_9CHLO</name>
<evidence type="ECO:0000256" key="3">
    <source>
        <dbReference type="ARBA" id="ARBA00022679"/>
    </source>
</evidence>
<dbReference type="Pfam" id="PF01151">
    <property type="entry name" value="ELO"/>
    <property type="match status" value="1"/>
</dbReference>
<dbReference type="GO" id="GO:0034626">
    <property type="term" value="P:fatty acid elongation, polyunsaturated fatty acid"/>
    <property type="evidence" value="ECO:0007669"/>
    <property type="project" value="TreeGrafter"/>
</dbReference>
<gene>
    <name evidence="12" type="ORF">PPROV_000006700</name>
</gene>
<sequence length="303" mass="34615">MAPTTRGSVSSSKSSSSKSSSMSLSSYLLSPRILPSVLLLSIYLYGLHHVLTSMHAALPSEPHPFSSTLLLWPVAGTLGYLAILAMGNKYMASRPEMDIKHHMFTYNVYQVVLNVWTVVEMIREINRQGYTSMNNIAAWGTAVDRTANGWRLGMLIYVHYVNKYVEMFDTYFMVMRKKTEQQSFLHIYHHTLLIWAWFTAVTLGCGGETYFGACINSFIHVVMYSYYLCAQLGITVPWKRYITQAQMLQFCVCFAHAANTAIYHKHLDWRLPAMQMFVMVCMLVLFGQFYMKSYKKGGKAKAK</sequence>
<evidence type="ECO:0000256" key="6">
    <source>
        <dbReference type="ARBA" id="ARBA00022989"/>
    </source>
</evidence>